<sequence length="163" mass="18596">MTEKSFHYEWMKPVIGSGLIVSPSGKWKSRRKLFNPCFHSDILRCYLNKFNYTSQELVKVLQEEAQKDFVEILDPLTLCAFASMCETIFGTKIDALENKNIQFSNSLKRLLLGQQKEFGASTCVRNYSVRTKKVRTKTVKTDARISDHICTSENTASPNDSGK</sequence>
<comment type="cofactor">
    <cofactor evidence="1">
        <name>heme</name>
        <dbReference type="ChEBI" id="CHEBI:30413"/>
    </cofactor>
</comment>
<organism evidence="9 10">
    <name type="scientific">Araneus ventricosus</name>
    <name type="common">Orbweaver spider</name>
    <name type="synonym">Epeira ventricosa</name>
    <dbReference type="NCBI Taxonomy" id="182803"/>
    <lineage>
        <taxon>Eukaryota</taxon>
        <taxon>Metazoa</taxon>
        <taxon>Ecdysozoa</taxon>
        <taxon>Arthropoda</taxon>
        <taxon>Chelicerata</taxon>
        <taxon>Arachnida</taxon>
        <taxon>Araneae</taxon>
        <taxon>Araneomorphae</taxon>
        <taxon>Entelegynae</taxon>
        <taxon>Araneoidea</taxon>
        <taxon>Araneidae</taxon>
        <taxon>Araneus</taxon>
    </lineage>
</organism>
<keyword evidence="6" id="KW-0408">Iron</keyword>
<evidence type="ECO:0000256" key="2">
    <source>
        <dbReference type="ARBA" id="ARBA00004586"/>
    </source>
</evidence>
<evidence type="ECO:0000256" key="4">
    <source>
        <dbReference type="ARBA" id="ARBA00022617"/>
    </source>
</evidence>
<keyword evidence="4" id="KW-0479">Metal-binding</keyword>
<reference evidence="9 10" key="1">
    <citation type="journal article" date="2019" name="Sci. Rep.">
        <title>Orb-weaving spider Araneus ventricosus genome elucidates the spidroin gene catalogue.</title>
        <authorList>
            <person name="Kono N."/>
            <person name="Nakamura H."/>
            <person name="Ohtoshi R."/>
            <person name="Moran D.A.P."/>
            <person name="Shinohara A."/>
            <person name="Yoshida Y."/>
            <person name="Fujiwara M."/>
            <person name="Mori M."/>
            <person name="Tomita M."/>
            <person name="Arakawa K."/>
        </authorList>
    </citation>
    <scope>NUCLEOTIDE SEQUENCE [LARGE SCALE GENOMIC DNA]</scope>
</reference>
<evidence type="ECO:0008006" key="11">
    <source>
        <dbReference type="Google" id="ProtNLM"/>
    </source>
</evidence>
<keyword evidence="5" id="KW-0256">Endoplasmic reticulum</keyword>
<dbReference type="InterPro" id="IPR001128">
    <property type="entry name" value="Cyt_P450"/>
</dbReference>
<dbReference type="AlphaFoldDB" id="A0A4Y2LZR1"/>
<dbReference type="InterPro" id="IPR050196">
    <property type="entry name" value="Cytochrome_P450_Monoox"/>
</dbReference>
<comment type="similarity">
    <text evidence="3">Belongs to the cytochrome P450 family.</text>
</comment>
<accession>A0A4Y2LZR1</accession>
<evidence type="ECO:0000256" key="7">
    <source>
        <dbReference type="ARBA" id="ARBA00023033"/>
    </source>
</evidence>
<dbReference type="InterPro" id="IPR036396">
    <property type="entry name" value="Cyt_P450_sf"/>
</dbReference>
<evidence type="ECO:0000256" key="6">
    <source>
        <dbReference type="ARBA" id="ARBA00023004"/>
    </source>
</evidence>
<dbReference type="GO" id="GO:0005506">
    <property type="term" value="F:iron ion binding"/>
    <property type="evidence" value="ECO:0007669"/>
    <property type="project" value="InterPro"/>
</dbReference>
<evidence type="ECO:0000256" key="1">
    <source>
        <dbReference type="ARBA" id="ARBA00001971"/>
    </source>
</evidence>
<dbReference type="Gene3D" id="1.10.630.10">
    <property type="entry name" value="Cytochrome P450"/>
    <property type="match status" value="1"/>
</dbReference>
<evidence type="ECO:0000256" key="3">
    <source>
        <dbReference type="ARBA" id="ARBA00010617"/>
    </source>
</evidence>
<dbReference type="Pfam" id="PF00067">
    <property type="entry name" value="p450"/>
    <property type="match status" value="1"/>
</dbReference>
<dbReference type="PANTHER" id="PTHR24291:SF189">
    <property type="entry name" value="CYTOCHROME P450 4C3-RELATED"/>
    <property type="match status" value="1"/>
</dbReference>
<evidence type="ECO:0000256" key="5">
    <source>
        <dbReference type="ARBA" id="ARBA00022824"/>
    </source>
</evidence>
<keyword evidence="10" id="KW-1185">Reference proteome</keyword>
<name>A0A4Y2LZR1_ARAVE</name>
<comment type="subcellular location">
    <subcellularLocation>
        <location evidence="2">Endoplasmic reticulum membrane</location>
    </subcellularLocation>
</comment>
<dbReference type="GO" id="GO:0005789">
    <property type="term" value="C:endoplasmic reticulum membrane"/>
    <property type="evidence" value="ECO:0007669"/>
    <property type="project" value="UniProtKB-SubCell"/>
</dbReference>
<keyword evidence="4" id="KW-0349">Heme</keyword>
<dbReference type="GO" id="GO:0020037">
    <property type="term" value="F:heme binding"/>
    <property type="evidence" value="ECO:0007669"/>
    <property type="project" value="InterPro"/>
</dbReference>
<dbReference type="GO" id="GO:0004497">
    <property type="term" value="F:monooxygenase activity"/>
    <property type="evidence" value="ECO:0007669"/>
    <property type="project" value="UniProtKB-KW"/>
</dbReference>
<dbReference type="EMBL" id="BGPR01006547">
    <property type="protein sequence ID" value="GBN19962.1"/>
    <property type="molecule type" value="Genomic_DNA"/>
</dbReference>
<dbReference type="OrthoDB" id="6434159at2759"/>
<proteinExistence type="inferred from homology"/>
<keyword evidence="8" id="KW-0472">Membrane</keyword>
<dbReference type="Proteomes" id="UP000499080">
    <property type="component" value="Unassembled WGS sequence"/>
</dbReference>
<dbReference type="SUPFAM" id="SSF48264">
    <property type="entry name" value="Cytochrome P450"/>
    <property type="match status" value="1"/>
</dbReference>
<dbReference type="GO" id="GO:0016705">
    <property type="term" value="F:oxidoreductase activity, acting on paired donors, with incorporation or reduction of molecular oxygen"/>
    <property type="evidence" value="ECO:0007669"/>
    <property type="project" value="InterPro"/>
</dbReference>
<evidence type="ECO:0000256" key="8">
    <source>
        <dbReference type="ARBA" id="ARBA00023136"/>
    </source>
</evidence>
<keyword evidence="7" id="KW-0560">Oxidoreductase</keyword>
<gene>
    <name evidence="9" type="ORF">AVEN_205417_1</name>
</gene>
<comment type="caution">
    <text evidence="9">The sequence shown here is derived from an EMBL/GenBank/DDBJ whole genome shotgun (WGS) entry which is preliminary data.</text>
</comment>
<dbReference type="PANTHER" id="PTHR24291">
    <property type="entry name" value="CYTOCHROME P450 FAMILY 4"/>
    <property type="match status" value="1"/>
</dbReference>
<keyword evidence="7" id="KW-0503">Monooxygenase</keyword>
<evidence type="ECO:0000313" key="10">
    <source>
        <dbReference type="Proteomes" id="UP000499080"/>
    </source>
</evidence>
<evidence type="ECO:0000313" key="9">
    <source>
        <dbReference type="EMBL" id="GBN19962.1"/>
    </source>
</evidence>
<protein>
    <recommendedName>
        <fullName evidence="11">Cytochrome P450 4V2</fullName>
    </recommendedName>
</protein>